<dbReference type="Proteomes" id="UP000325780">
    <property type="component" value="Unassembled WGS sequence"/>
</dbReference>
<evidence type="ECO:0000313" key="2">
    <source>
        <dbReference type="Proteomes" id="UP000325780"/>
    </source>
</evidence>
<dbReference type="OrthoDB" id="5427059at2759"/>
<sequence>MENLPPELRIQIFFSCHDLVSIRSIVHASPIYHQTYQLIKHRLLLHTLHKTYDGLVDMTDAITAVRSYGLYAYEPSHKETILALLDRRRRSKEICRPIVLTTDEIIKLFKLHGIANFFLDEYAKSAPCPKWIESAKWVKDFLPLYLSRTEKVRFLRGFYLLQIYANIFGPVEFPAYESHSCLDNDWIDHTFTRVEAWRVLFGTMAPWEVAEFGCVWQYIYDKIKSPYIEIAEKFREYKSPGIGFPKEAGLPEGCIQLDGDELYMNADEILRSLVATGPVFCSRFLRLESSLHRRDLILANGRCFVWCFPFTFPATPQGQLPLLYPADRFDFGSDWNGLHKLVDSLQPWEGPNFAFRKYWLVKSHEGEAVFQSLNRARLGILLWRWGYAIWDAERLQRWSMPEDRHSAFNLFRHLFLE</sequence>
<dbReference type="AlphaFoldDB" id="A0A5N6U929"/>
<organism evidence="1 2">
    <name type="scientific">Aspergillus avenaceus</name>
    <dbReference type="NCBI Taxonomy" id="36643"/>
    <lineage>
        <taxon>Eukaryota</taxon>
        <taxon>Fungi</taxon>
        <taxon>Dikarya</taxon>
        <taxon>Ascomycota</taxon>
        <taxon>Pezizomycotina</taxon>
        <taxon>Eurotiomycetes</taxon>
        <taxon>Eurotiomycetidae</taxon>
        <taxon>Eurotiales</taxon>
        <taxon>Aspergillaceae</taxon>
        <taxon>Aspergillus</taxon>
        <taxon>Aspergillus subgen. Circumdati</taxon>
    </lineage>
</organism>
<gene>
    <name evidence="1" type="ORF">BDV25DRAFT_126066</name>
</gene>
<protein>
    <submittedName>
        <fullName evidence="1">Uncharacterized protein</fullName>
    </submittedName>
</protein>
<dbReference type="EMBL" id="ML742024">
    <property type="protein sequence ID" value="KAE8155127.1"/>
    <property type="molecule type" value="Genomic_DNA"/>
</dbReference>
<accession>A0A5N6U929</accession>
<proteinExistence type="predicted"/>
<keyword evidence="2" id="KW-1185">Reference proteome</keyword>
<name>A0A5N6U929_ASPAV</name>
<reference evidence="1 2" key="1">
    <citation type="submission" date="2019-04" db="EMBL/GenBank/DDBJ databases">
        <title>Friends and foes A comparative genomics study of 23 Aspergillus species from section Flavi.</title>
        <authorList>
            <consortium name="DOE Joint Genome Institute"/>
            <person name="Kjaerbolling I."/>
            <person name="Vesth T."/>
            <person name="Frisvad J.C."/>
            <person name="Nybo J.L."/>
            <person name="Theobald S."/>
            <person name="Kildgaard S."/>
            <person name="Isbrandt T."/>
            <person name="Kuo A."/>
            <person name="Sato A."/>
            <person name="Lyhne E.K."/>
            <person name="Kogle M.E."/>
            <person name="Wiebenga A."/>
            <person name="Kun R.S."/>
            <person name="Lubbers R.J."/>
            <person name="Makela M.R."/>
            <person name="Barry K."/>
            <person name="Chovatia M."/>
            <person name="Clum A."/>
            <person name="Daum C."/>
            <person name="Haridas S."/>
            <person name="He G."/>
            <person name="LaButti K."/>
            <person name="Lipzen A."/>
            <person name="Mondo S."/>
            <person name="Riley R."/>
            <person name="Salamov A."/>
            <person name="Simmons B.A."/>
            <person name="Magnuson J.K."/>
            <person name="Henrissat B."/>
            <person name="Mortensen U.H."/>
            <person name="Larsen T.O."/>
            <person name="Devries R.P."/>
            <person name="Grigoriev I.V."/>
            <person name="Machida M."/>
            <person name="Baker S.E."/>
            <person name="Andersen M.R."/>
        </authorList>
    </citation>
    <scope>NUCLEOTIDE SEQUENCE [LARGE SCALE GENOMIC DNA]</scope>
    <source>
        <strain evidence="1 2">IBT 18842</strain>
    </source>
</reference>
<evidence type="ECO:0000313" key="1">
    <source>
        <dbReference type="EMBL" id="KAE8155127.1"/>
    </source>
</evidence>